<sequence length="91" mass="9969">MVNRILSAIVALIYLIAAYRLGGAGGVIRCIAFLVLPLACIWFSKEMESYTGIMRLQSVDTESPGCLVIACGWLLMLLPLIVGLIWHFQGN</sequence>
<feature type="transmembrane region" description="Helical" evidence="1">
    <location>
        <begin position="5"/>
        <end position="20"/>
    </location>
</feature>
<gene>
    <name evidence="2" type="ORF">C4520_13090</name>
</gene>
<evidence type="ECO:0000313" key="3">
    <source>
        <dbReference type="Proteomes" id="UP000265882"/>
    </source>
</evidence>
<feature type="transmembrane region" description="Helical" evidence="1">
    <location>
        <begin position="26"/>
        <end position="44"/>
    </location>
</feature>
<evidence type="ECO:0000313" key="2">
    <source>
        <dbReference type="EMBL" id="RJP19379.1"/>
    </source>
</evidence>
<dbReference type="AlphaFoldDB" id="A0A3A4NJP4"/>
<protein>
    <submittedName>
        <fullName evidence="2">Uncharacterized protein</fullName>
    </submittedName>
</protein>
<accession>A0A3A4NJP4</accession>
<keyword evidence="1" id="KW-0472">Membrane</keyword>
<evidence type="ECO:0000256" key="1">
    <source>
        <dbReference type="SAM" id="Phobius"/>
    </source>
</evidence>
<dbReference type="Proteomes" id="UP000265882">
    <property type="component" value="Unassembled WGS sequence"/>
</dbReference>
<dbReference type="EMBL" id="QZKU01000091">
    <property type="protein sequence ID" value="RJP19379.1"/>
    <property type="molecule type" value="Genomic_DNA"/>
</dbReference>
<keyword evidence="1" id="KW-1133">Transmembrane helix</keyword>
<organism evidence="2 3">
    <name type="scientific">Abyssobacteria bacterium (strain SURF_5)</name>
    <dbReference type="NCBI Taxonomy" id="2093360"/>
    <lineage>
        <taxon>Bacteria</taxon>
        <taxon>Pseudomonadati</taxon>
        <taxon>Candidatus Hydrogenedentota</taxon>
        <taxon>Candidatus Abyssobacteria</taxon>
    </lineage>
</organism>
<keyword evidence="1" id="KW-0812">Transmembrane</keyword>
<comment type="caution">
    <text evidence="2">The sequence shown here is derived from an EMBL/GenBank/DDBJ whole genome shotgun (WGS) entry which is preliminary data.</text>
</comment>
<proteinExistence type="predicted"/>
<feature type="transmembrane region" description="Helical" evidence="1">
    <location>
        <begin position="65"/>
        <end position="88"/>
    </location>
</feature>
<reference evidence="2 3" key="1">
    <citation type="journal article" date="2017" name="ISME J.">
        <title>Energy and carbon metabolisms in a deep terrestrial subsurface fluid microbial community.</title>
        <authorList>
            <person name="Momper L."/>
            <person name="Jungbluth S.P."/>
            <person name="Lee M.D."/>
            <person name="Amend J.P."/>
        </authorList>
    </citation>
    <scope>NUCLEOTIDE SEQUENCE [LARGE SCALE GENOMIC DNA]</scope>
    <source>
        <strain evidence="2">SURF_5</strain>
    </source>
</reference>
<name>A0A3A4NJP4_ABYX5</name>